<reference evidence="2" key="1">
    <citation type="submission" date="2020-05" db="EMBL/GenBank/DDBJ databases">
        <authorList>
            <person name="Chiriac C."/>
            <person name="Salcher M."/>
            <person name="Ghai R."/>
            <person name="Kavagutti S V."/>
        </authorList>
    </citation>
    <scope>NUCLEOTIDE SEQUENCE</scope>
</reference>
<protein>
    <submittedName>
        <fullName evidence="2">Uncharacterized protein</fullName>
    </submittedName>
</protein>
<name>A0A6J5QCP3_9CAUD</name>
<keyword evidence="1" id="KW-0472">Membrane</keyword>
<accession>A0A6J5QCP3</accession>
<gene>
    <name evidence="2" type="ORF">UFOVP999_55</name>
</gene>
<sequence length="70" mass="8028">MTIVDWAAFAISICTLVGTFALMIKWLVKHYLVELKANGGSSMRDSVDVNSKRLERLELRVDEIYRLLVK</sequence>
<feature type="transmembrane region" description="Helical" evidence="1">
    <location>
        <begin position="6"/>
        <end position="28"/>
    </location>
</feature>
<evidence type="ECO:0000313" key="2">
    <source>
        <dbReference type="EMBL" id="CAB4177424.1"/>
    </source>
</evidence>
<evidence type="ECO:0000256" key="1">
    <source>
        <dbReference type="SAM" id="Phobius"/>
    </source>
</evidence>
<keyword evidence="1" id="KW-0812">Transmembrane</keyword>
<organism evidence="2">
    <name type="scientific">uncultured Caudovirales phage</name>
    <dbReference type="NCBI Taxonomy" id="2100421"/>
    <lineage>
        <taxon>Viruses</taxon>
        <taxon>Duplodnaviria</taxon>
        <taxon>Heunggongvirae</taxon>
        <taxon>Uroviricota</taxon>
        <taxon>Caudoviricetes</taxon>
        <taxon>Peduoviridae</taxon>
        <taxon>Maltschvirus</taxon>
        <taxon>Maltschvirus maltsch</taxon>
    </lineage>
</organism>
<proteinExistence type="predicted"/>
<keyword evidence="1" id="KW-1133">Transmembrane helix</keyword>
<dbReference type="EMBL" id="LR796947">
    <property type="protein sequence ID" value="CAB4177424.1"/>
    <property type="molecule type" value="Genomic_DNA"/>
</dbReference>